<dbReference type="InterPro" id="IPR023095">
    <property type="entry name" value="Ade_MeTrfase_dom_2"/>
</dbReference>
<dbReference type="InterPro" id="IPR029063">
    <property type="entry name" value="SAM-dependent_MTases_sf"/>
</dbReference>
<evidence type="ECO:0000313" key="8">
    <source>
        <dbReference type="EMBL" id="MFC6324058.1"/>
    </source>
</evidence>
<dbReference type="RefSeq" id="WP_125593069.1">
    <property type="nucleotide sequence ID" value="NZ_JBHSSN010000015.1"/>
</dbReference>
<evidence type="ECO:0000256" key="5">
    <source>
        <dbReference type="ARBA" id="ARBA00022691"/>
    </source>
</evidence>
<evidence type="ECO:0000256" key="7">
    <source>
        <dbReference type="RuleBase" id="RU361257"/>
    </source>
</evidence>
<dbReference type="PANTHER" id="PTHR30481:SF3">
    <property type="entry name" value="DNA ADENINE METHYLASE"/>
    <property type="match status" value="1"/>
</dbReference>
<evidence type="ECO:0000256" key="6">
    <source>
        <dbReference type="ARBA" id="ARBA00047942"/>
    </source>
</evidence>
<dbReference type="PANTHER" id="PTHR30481">
    <property type="entry name" value="DNA ADENINE METHYLASE"/>
    <property type="match status" value="1"/>
</dbReference>
<organism evidence="8 9">
    <name type="scientific">Companilactobacillus baiquanensis</name>
    <dbReference type="NCBI Taxonomy" id="2486005"/>
    <lineage>
        <taxon>Bacteria</taxon>
        <taxon>Bacillati</taxon>
        <taxon>Bacillota</taxon>
        <taxon>Bacilli</taxon>
        <taxon>Lactobacillales</taxon>
        <taxon>Lactobacillaceae</taxon>
        <taxon>Companilactobacillus</taxon>
    </lineage>
</organism>
<proteinExistence type="inferred from homology"/>
<dbReference type="EC" id="2.1.1.72" evidence="2 7"/>
<evidence type="ECO:0000256" key="1">
    <source>
        <dbReference type="ARBA" id="ARBA00006594"/>
    </source>
</evidence>
<evidence type="ECO:0000256" key="3">
    <source>
        <dbReference type="ARBA" id="ARBA00022603"/>
    </source>
</evidence>
<dbReference type="Gene3D" id="1.10.1020.10">
    <property type="entry name" value="Adenine-specific Methyltransferase, Domain 2"/>
    <property type="match status" value="1"/>
</dbReference>
<keyword evidence="5 7" id="KW-0949">S-adenosyl-L-methionine</keyword>
<dbReference type="EMBL" id="JBHSSN010000015">
    <property type="protein sequence ID" value="MFC6324058.1"/>
    <property type="molecule type" value="Genomic_DNA"/>
</dbReference>
<comment type="catalytic activity">
    <reaction evidence="6 7">
        <text>a 2'-deoxyadenosine in DNA + S-adenosyl-L-methionine = an N(6)-methyl-2'-deoxyadenosine in DNA + S-adenosyl-L-homocysteine + H(+)</text>
        <dbReference type="Rhea" id="RHEA:15197"/>
        <dbReference type="Rhea" id="RHEA-COMP:12418"/>
        <dbReference type="Rhea" id="RHEA-COMP:12419"/>
        <dbReference type="ChEBI" id="CHEBI:15378"/>
        <dbReference type="ChEBI" id="CHEBI:57856"/>
        <dbReference type="ChEBI" id="CHEBI:59789"/>
        <dbReference type="ChEBI" id="CHEBI:90615"/>
        <dbReference type="ChEBI" id="CHEBI:90616"/>
        <dbReference type="EC" id="2.1.1.72"/>
    </reaction>
</comment>
<evidence type="ECO:0000313" key="9">
    <source>
        <dbReference type="Proteomes" id="UP001596186"/>
    </source>
</evidence>
<name>A0ABW1V014_9LACO</name>
<comment type="caution">
    <text evidence="8">The sequence shown here is derived from an EMBL/GenBank/DDBJ whole genome shotgun (WGS) entry which is preliminary data.</text>
</comment>
<evidence type="ECO:0000256" key="4">
    <source>
        <dbReference type="ARBA" id="ARBA00022679"/>
    </source>
</evidence>
<keyword evidence="4 7" id="KW-0808">Transferase</keyword>
<dbReference type="Gene3D" id="3.40.50.150">
    <property type="entry name" value="Vaccinia Virus protein VP39"/>
    <property type="match status" value="1"/>
</dbReference>
<sequence length="703" mass="81562">MKTTRDLINKYDITRQTLNNWIKKEKIPAPKSKIGHQNVWTDDQAVLIDKNLVEQSVEQLSLFSNDESTLHIKNRRYLGSKQRMLDFIYKIVDENTTSINTVADIFGGTGVVADLFREKGKRIIVNDILTSNYISYQTWFGNEKVNKTKISNILKKLNNINGINGYVTKNFGNKYFSLENAKKIDAIREKIELLNNVNKREKSFLLTSLLYAMDKVANTVGHFDAYRKHMDSFKSIYLKMPDVNNNTCNEIYNMDANKLVRKIKSDLVYIDTPYNSRGYESAYHVLENVMEWKKPEVEGVAMKAVNRKEKSSDYTKSKAPIAFDDLIMHINAKYILVSYSNMAKKGNSRSNAKISNDEILFSLKKRGNVRVFETDFNAFTTGQSNINNHKELLYLCEVKKKYIEKNDIIQSALNYTGSKYKLLPQIKPLFPNDYKNFIDLFAGGGSVTVNLIHDNIANSYLMNDIEYHVIDLFEFLSTNSIEDTICKIEDKIEAYGLSNTSKNGYSFYGCNSMKGLGNYNKEKFLKLRKDYNESPNPILFYLLIVFGFNNQIRFNSKGQYNLPVGKRDFNNKMKSKLVEFSQIISNYKIRFSSKDYKEVSFQKGDFLYADPPYLISTASYNENGMWTKKNEYELYKYLDEVDKCGAKFALSNVILHKGQENEILKEWSNKYNLHVLNYQYNNSNYHSQAKQNETIEVLVTNYY</sequence>
<dbReference type="Pfam" id="PF02086">
    <property type="entry name" value="MethyltransfD12"/>
    <property type="match status" value="2"/>
</dbReference>
<dbReference type="InterPro" id="IPR012327">
    <property type="entry name" value="MeTrfase_D12"/>
</dbReference>
<dbReference type="GO" id="GO:0032259">
    <property type="term" value="P:methylation"/>
    <property type="evidence" value="ECO:0007669"/>
    <property type="project" value="UniProtKB-KW"/>
</dbReference>
<dbReference type="GO" id="GO:0009007">
    <property type="term" value="F:site-specific DNA-methyltransferase (adenine-specific) activity"/>
    <property type="evidence" value="ECO:0007669"/>
    <property type="project" value="UniProtKB-EC"/>
</dbReference>
<dbReference type="PRINTS" id="PR00505">
    <property type="entry name" value="D12N6MTFRASE"/>
</dbReference>
<dbReference type="PROSITE" id="PS00092">
    <property type="entry name" value="N6_MTASE"/>
    <property type="match status" value="1"/>
</dbReference>
<evidence type="ECO:0000256" key="2">
    <source>
        <dbReference type="ARBA" id="ARBA00011900"/>
    </source>
</evidence>
<dbReference type="Proteomes" id="UP001596186">
    <property type="component" value="Unassembled WGS sequence"/>
</dbReference>
<accession>A0ABW1V014</accession>
<comment type="similarity">
    <text evidence="1 7">Belongs to the N(4)/N(6)-methyltransferase family.</text>
</comment>
<protein>
    <recommendedName>
        <fullName evidence="2 7">Site-specific DNA-methyltransferase (adenine-specific)</fullName>
        <ecNumber evidence="2 7">2.1.1.72</ecNumber>
    </recommendedName>
</protein>
<gene>
    <name evidence="8" type="ORF">ACFP1F_09930</name>
</gene>
<dbReference type="NCBIfam" id="TIGR00571">
    <property type="entry name" value="dam"/>
    <property type="match status" value="1"/>
</dbReference>
<reference evidence="9" key="1">
    <citation type="journal article" date="2019" name="Int. J. Syst. Evol. Microbiol.">
        <title>The Global Catalogue of Microorganisms (GCM) 10K type strain sequencing project: providing services to taxonomists for standard genome sequencing and annotation.</title>
        <authorList>
            <consortium name="The Broad Institute Genomics Platform"/>
            <consortium name="The Broad Institute Genome Sequencing Center for Infectious Disease"/>
            <person name="Wu L."/>
            <person name="Ma J."/>
        </authorList>
    </citation>
    <scope>NUCLEOTIDE SEQUENCE [LARGE SCALE GENOMIC DNA]</scope>
    <source>
        <strain evidence="9">CCM 8895</strain>
    </source>
</reference>
<keyword evidence="9" id="KW-1185">Reference proteome</keyword>
<dbReference type="InterPro" id="IPR002052">
    <property type="entry name" value="DNA_methylase_N6_adenine_CS"/>
</dbReference>
<dbReference type="SUPFAM" id="SSF53335">
    <property type="entry name" value="S-adenosyl-L-methionine-dependent methyltransferases"/>
    <property type="match status" value="2"/>
</dbReference>
<keyword evidence="3 7" id="KW-0489">Methyltransferase</keyword>